<dbReference type="EMBL" id="JPEN01000103">
    <property type="protein sequence ID" value="KGM36431.1"/>
    <property type="molecule type" value="Genomic_DNA"/>
</dbReference>
<dbReference type="Gene3D" id="3.40.220.10">
    <property type="entry name" value="Leucine Aminopeptidase, subunit E, domain 1"/>
    <property type="match status" value="1"/>
</dbReference>
<evidence type="ECO:0000313" key="2">
    <source>
        <dbReference type="EMBL" id="KGM36431.1"/>
    </source>
</evidence>
<feature type="domain" description="Macro" evidence="1">
    <location>
        <begin position="61"/>
        <end position="250"/>
    </location>
</feature>
<dbReference type="Pfam" id="PF01661">
    <property type="entry name" value="Macro"/>
    <property type="match status" value="1"/>
</dbReference>
<dbReference type="RefSeq" id="WP_037618007.1">
    <property type="nucleotide sequence ID" value="NZ_JPEN01000103.1"/>
</dbReference>
<dbReference type="InterPro" id="IPR043472">
    <property type="entry name" value="Macro_dom-like"/>
</dbReference>
<dbReference type="InterPro" id="IPR002589">
    <property type="entry name" value="Macro_dom"/>
</dbReference>
<gene>
    <name evidence="2" type="ORF">SSIN_1788</name>
</gene>
<dbReference type="SMART" id="SM00506">
    <property type="entry name" value="A1pp"/>
    <property type="match status" value="1"/>
</dbReference>
<dbReference type="Proteomes" id="UP000030019">
    <property type="component" value="Unassembled WGS sequence"/>
</dbReference>
<reference evidence="2 3" key="1">
    <citation type="submission" date="2014-06" db="EMBL/GenBank/DDBJ databases">
        <authorList>
            <person name="Teng J.L."/>
            <person name="Huang Y."/>
            <person name="Tse H."/>
            <person name="Lau S.K."/>
            <person name="Woo P.C."/>
        </authorList>
    </citation>
    <scope>NUCLEOTIDE SEQUENCE [LARGE SCALE GENOMIC DNA]</scope>
    <source>
        <strain evidence="2 3">HKU4</strain>
    </source>
</reference>
<dbReference type="CDD" id="cd02908">
    <property type="entry name" value="Macro_OAADPr_deacetylase"/>
    <property type="match status" value="1"/>
</dbReference>
<dbReference type="AlphaFoldDB" id="A0A0A0DCN1"/>
<accession>A0A0A0DCN1</accession>
<evidence type="ECO:0000313" key="3">
    <source>
        <dbReference type="Proteomes" id="UP000030019"/>
    </source>
</evidence>
<sequence length="250" mass="28648">MERVKKLIHYLAPDIPTPESKEECDYLFKALRTVWKPQELPADFWDLQDAYLKEQAEKKGQTLLLELEEVAPNLYLWQGDITTLKVDAIVNAANHQLLGCFIPHHRCIDNAIHSQAGLQLRLECYQLMEEQGHLEPTGQAKLTKAYNLPAKYVIHTVGPIVQKELRKNDEDLLVSSYQSCLKLAVENGIESLAFCCISTGEFHFPNQRAAELAVKTVQDFMIKHPQIKIVFNVFKDEDLNIYKEIISKSK</sequence>
<dbReference type="PANTHER" id="PTHR11106:SF27">
    <property type="entry name" value="MACRO DOMAIN-CONTAINING PROTEIN"/>
    <property type="match status" value="1"/>
</dbReference>
<dbReference type="STRING" id="176090.SSIN_1788"/>
<protein>
    <submittedName>
        <fullName evidence="2">ADP-ribose binding module</fullName>
    </submittedName>
</protein>
<dbReference type="SUPFAM" id="SSF52949">
    <property type="entry name" value="Macro domain-like"/>
    <property type="match status" value="1"/>
</dbReference>
<dbReference type="PROSITE" id="PS51154">
    <property type="entry name" value="MACRO"/>
    <property type="match status" value="1"/>
</dbReference>
<organism evidence="2 3">
    <name type="scientific">Streptococcus sinensis</name>
    <dbReference type="NCBI Taxonomy" id="176090"/>
    <lineage>
        <taxon>Bacteria</taxon>
        <taxon>Bacillati</taxon>
        <taxon>Bacillota</taxon>
        <taxon>Bacilli</taxon>
        <taxon>Lactobacillales</taxon>
        <taxon>Streptococcaceae</taxon>
        <taxon>Streptococcus</taxon>
    </lineage>
</organism>
<proteinExistence type="predicted"/>
<dbReference type="NCBIfam" id="NF003163">
    <property type="entry name" value="PRK04143.1"/>
    <property type="match status" value="1"/>
</dbReference>
<dbReference type="PATRIC" id="fig|176090.4.peg.1735"/>
<name>A0A0A0DCN1_9STRE</name>
<comment type="caution">
    <text evidence="2">The sequence shown here is derived from an EMBL/GenBank/DDBJ whole genome shotgun (WGS) entry which is preliminary data.</text>
</comment>
<dbReference type="eggNOG" id="COG2110">
    <property type="taxonomic scope" value="Bacteria"/>
</dbReference>
<keyword evidence="3" id="KW-1185">Reference proteome</keyword>
<dbReference type="PANTHER" id="PTHR11106">
    <property type="entry name" value="GANGLIOSIDE INDUCED DIFFERENTIATION ASSOCIATED PROTEIN 2-RELATED"/>
    <property type="match status" value="1"/>
</dbReference>
<evidence type="ECO:0000259" key="1">
    <source>
        <dbReference type="PROSITE" id="PS51154"/>
    </source>
</evidence>